<protein>
    <recommendedName>
        <fullName evidence="2">Importin N-terminal domain-containing protein</fullName>
    </recommendedName>
</protein>
<evidence type="ECO:0000259" key="2">
    <source>
        <dbReference type="SMART" id="SM00913"/>
    </source>
</evidence>
<dbReference type="Gene3D" id="1.25.10.10">
    <property type="entry name" value="Leucine-rich Repeat Variant"/>
    <property type="match status" value="1"/>
</dbReference>
<evidence type="ECO:0000313" key="3">
    <source>
        <dbReference type="EMBL" id="CAH1635369.1"/>
    </source>
</evidence>
<organism evidence="3 4">
    <name type="scientific">Spodoptera littoralis</name>
    <name type="common">Egyptian cotton leafworm</name>
    <dbReference type="NCBI Taxonomy" id="7109"/>
    <lineage>
        <taxon>Eukaryota</taxon>
        <taxon>Metazoa</taxon>
        <taxon>Ecdysozoa</taxon>
        <taxon>Arthropoda</taxon>
        <taxon>Hexapoda</taxon>
        <taxon>Insecta</taxon>
        <taxon>Pterygota</taxon>
        <taxon>Neoptera</taxon>
        <taxon>Endopterygota</taxon>
        <taxon>Lepidoptera</taxon>
        <taxon>Glossata</taxon>
        <taxon>Ditrysia</taxon>
        <taxon>Noctuoidea</taxon>
        <taxon>Noctuidae</taxon>
        <taxon>Amphipyrinae</taxon>
        <taxon>Spodoptera</taxon>
    </lineage>
</organism>
<dbReference type="SMART" id="SM00913">
    <property type="entry name" value="IBN_N"/>
    <property type="match status" value="1"/>
</dbReference>
<dbReference type="InterPro" id="IPR045065">
    <property type="entry name" value="XPO1/5"/>
</dbReference>
<dbReference type="Pfam" id="PF03810">
    <property type="entry name" value="IBN_N"/>
    <property type="match status" value="1"/>
</dbReference>
<dbReference type="SUPFAM" id="SSF48371">
    <property type="entry name" value="ARM repeat"/>
    <property type="match status" value="1"/>
</dbReference>
<dbReference type="GO" id="GO:0006405">
    <property type="term" value="P:RNA export from nucleus"/>
    <property type="evidence" value="ECO:0007669"/>
    <property type="project" value="TreeGrafter"/>
</dbReference>
<evidence type="ECO:0000313" key="4">
    <source>
        <dbReference type="Proteomes" id="UP001153321"/>
    </source>
</evidence>
<dbReference type="GO" id="GO:0005737">
    <property type="term" value="C:cytoplasm"/>
    <property type="evidence" value="ECO:0007669"/>
    <property type="project" value="TreeGrafter"/>
</dbReference>
<accession>A0A9P0HXM7</accession>
<dbReference type="GO" id="GO:0006611">
    <property type="term" value="P:protein export from nucleus"/>
    <property type="evidence" value="ECO:0007669"/>
    <property type="project" value="InterPro"/>
</dbReference>
<dbReference type="GO" id="GO:0031267">
    <property type="term" value="F:small GTPase binding"/>
    <property type="evidence" value="ECO:0007669"/>
    <property type="project" value="InterPro"/>
</dbReference>
<dbReference type="InterPro" id="IPR011989">
    <property type="entry name" value="ARM-like"/>
</dbReference>
<dbReference type="EMBL" id="LR824541">
    <property type="protein sequence ID" value="CAH1635369.1"/>
    <property type="molecule type" value="Genomic_DNA"/>
</dbReference>
<dbReference type="Proteomes" id="UP001153321">
    <property type="component" value="Chromosome 10"/>
</dbReference>
<dbReference type="PANTHER" id="PTHR11223">
    <property type="entry name" value="EXPORTIN 1/5"/>
    <property type="match status" value="1"/>
</dbReference>
<dbReference type="InterPro" id="IPR001494">
    <property type="entry name" value="Importin-beta_N"/>
</dbReference>
<dbReference type="InterPro" id="IPR045478">
    <property type="entry name" value="Exportin-5_C"/>
</dbReference>
<dbReference type="GO" id="GO:0005049">
    <property type="term" value="F:nuclear export signal receptor activity"/>
    <property type="evidence" value="ECO:0007669"/>
    <property type="project" value="InterPro"/>
</dbReference>
<evidence type="ECO:0000256" key="1">
    <source>
        <dbReference type="ARBA" id="ARBA00009466"/>
    </source>
</evidence>
<dbReference type="InterPro" id="IPR013598">
    <property type="entry name" value="Exportin-1/Importin-b-like"/>
</dbReference>
<reference evidence="3" key="1">
    <citation type="submission" date="2022-02" db="EMBL/GenBank/DDBJ databases">
        <authorList>
            <person name="King R."/>
        </authorList>
    </citation>
    <scope>NUCLEOTIDE SEQUENCE</scope>
</reference>
<dbReference type="Pfam" id="PF08389">
    <property type="entry name" value="Xpo1"/>
    <property type="match status" value="1"/>
</dbReference>
<keyword evidence="4" id="KW-1185">Reference proteome</keyword>
<comment type="similarity">
    <text evidence="1">Belongs to the exportin family.</text>
</comment>
<dbReference type="PANTHER" id="PTHR11223:SF3">
    <property type="entry name" value="EXPORTIN-5"/>
    <property type="match status" value="1"/>
</dbReference>
<dbReference type="GO" id="GO:0003723">
    <property type="term" value="F:RNA binding"/>
    <property type="evidence" value="ECO:0007669"/>
    <property type="project" value="TreeGrafter"/>
</dbReference>
<dbReference type="Pfam" id="PF19273">
    <property type="entry name" value="Exportin-5"/>
    <property type="match status" value="1"/>
</dbReference>
<dbReference type="GO" id="GO:0005634">
    <property type="term" value="C:nucleus"/>
    <property type="evidence" value="ECO:0007669"/>
    <property type="project" value="TreeGrafter"/>
</dbReference>
<dbReference type="InterPro" id="IPR016024">
    <property type="entry name" value="ARM-type_fold"/>
</dbReference>
<dbReference type="AlphaFoldDB" id="A0A9P0HXM7"/>
<gene>
    <name evidence="3" type="ORF">SPLIT_LOCUS731</name>
</gene>
<proteinExistence type="inferred from homology"/>
<sequence>MNVVGVGSEPTGEVALLVEELSRAVELTLIPTVSHEERSQAYNACESFKENSPWCAQAGLLLASGNQHSPGVKHFGLQLMEHTVKYRWTQITQAEKIFIKENAMKLLYLGGWDTSHLNDALARVIVEMIKREWPQQWPTLLAELSDACSRGHRHTQIVLHVFLRLAEDVAILQTLENHQRRKDINQGLTSNMSEIFAFFMRLIEMHVQEFREKTTAGDYAAAASHGQVVQVVLLTLTGYVEWVSINHVVMNNGRLLQILCILLQDDVFQLPAAECLLQIVNRKGSEIHSGKEFHSLAVRTRKLKAKRFTKEKKPLVILFSKDAITCMHRAAVASINTVDEAHYLFLKKFSQVLAGLAQQLTSLWSYATDAEAWLPVILETMLLLTSHPSLTLAHTANSVWLAFLKHEQISKLPYVLGIVPRWLQASAPKVLKVTYPSSRANNANDAVTYACMDYDSEQEFAIFFARCRTEILESFKFCMTAAPLVTWGYVEQWTRAALDKVDTCPQQMDTHHPMYIEWEALSQVLDMVLSRLLQADPRPSVVEGLQLLQRCVVCSPTAPLILSLLLSFISALFVFLSCAYSQLAGPGVGVAGADLLPRVLDKIFAALVYEGTPPDNRRSRSVKNVRRHAAGLLVKLGSKYPLLLLPVFGRLHELCRAALARPDLSAVESVTLQEALLLVSNHFCCYERQSALVAQVLGDCSERWASLSPHLASAEGLTRLIGLDAPPTEDEDDCGRARRTLLHALTLLLGVVKRTCVPSDPDKAARGGFGGGVTAAGNPVWRNPCAAHVLPLFPAALALARALHALHAPAAARHPAHARALAPPAAERRNLLGQRDHEPTQHARPQERMQSFLHTLHENVCHLVGAAAGTLGRELYAVPGLANFLIDSLFYGLEYLPDHWLRPIVRNALKPLLHHCPPAHYADVALPLLEHFAPFMLSHLSLRWDYISSLYESGKLEEEGGSESQEVLEDILVRNLTREHLEVLKISLVDGGLSMESTVDEMEDDTTTGSGGAQQRAPDHVSELGALVLAQPCAGPATLYTVIRALTWNDSPSSLRGTALALPALRGALAAGRVGAGEANGALTAVLQALRLHGQHDANQAALLALAVQTYEILRPLFPGIVAVLRAIPDVDAHDLHRLDEKLNSHNTKTSKIDKSKRDLFKKITSRLIGRNVGQLFKKEVYILDLPTMHIVKDKPRSAIDTPEGAGLERLFAPSAPT</sequence>
<dbReference type="GO" id="GO:0042565">
    <property type="term" value="C:RNA nuclear export complex"/>
    <property type="evidence" value="ECO:0007669"/>
    <property type="project" value="TreeGrafter"/>
</dbReference>
<name>A0A9P0HXM7_SPOLI</name>
<feature type="domain" description="Importin N-terminal" evidence="2">
    <location>
        <begin position="41"/>
        <end position="109"/>
    </location>
</feature>